<dbReference type="Proteomes" id="UP000606935">
    <property type="component" value="Unassembled WGS sequence"/>
</dbReference>
<keyword evidence="4" id="KW-1185">Reference proteome</keyword>
<dbReference type="Gene3D" id="2.60.120.260">
    <property type="entry name" value="Galactose-binding domain-like"/>
    <property type="match status" value="4"/>
</dbReference>
<feature type="domain" description="F5/8 type C" evidence="2">
    <location>
        <begin position="799"/>
        <end position="960"/>
    </location>
</feature>
<dbReference type="PROSITE" id="PS50022">
    <property type="entry name" value="FA58C_3"/>
    <property type="match status" value="4"/>
</dbReference>
<reference evidence="3" key="1">
    <citation type="journal article" date="2014" name="Int. J. Syst. Evol. Microbiol.">
        <title>Complete genome sequence of Corynebacterium casei LMG S-19264T (=DSM 44701T), isolated from a smear-ripened cheese.</title>
        <authorList>
            <consortium name="US DOE Joint Genome Institute (JGI-PGF)"/>
            <person name="Walter F."/>
            <person name="Albersmeier A."/>
            <person name="Kalinowski J."/>
            <person name="Ruckert C."/>
        </authorList>
    </citation>
    <scope>NUCLEOTIDE SEQUENCE</scope>
    <source>
        <strain evidence="3">CGMCC 1.7086</strain>
    </source>
</reference>
<evidence type="ECO:0000256" key="1">
    <source>
        <dbReference type="SAM" id="SignalP"/>
    </source>
</evidence>
<proteinExistence type="predicted"/>
<dbReference type="EMBL" id="BMLS01000001">
    <property type="protein sequence ID" value="GGO64814.1"/>
    <property type="molecule type" value="Genomic_DNA"/>
</dbReference>
<dbReference type="InterPro" id="IPR000421">
    <property type="entry name" value="FA58C"/>
</dbReference>
<sequence length="962" mass="104266">MKHFKNNKLYAVIALAMSGLYGCGGAGDADPADIPVVIDTTSADISGSAVKGTLSNALVTVSQMNGTEITMGSESKTDTYGRVSFSVEAKQGFGINGMFKVDVTADASTSMMCDAISCAGVDMGGMLSGAPLEGTKFTTLTYVQVPYASSSDGVADASFQANALTTVASTLVAEQVAGGRNVSVRPLYELALADNSQTLLKALGISAKANVFSSELVSAESYDNFVTGENCEDVAQVDEDGNPITDNEGNPVTQEVCVDTLVSGDIIKLSLANAAFANITEGESFSGLMSEVAGAIAIAQEGDVSVLTPLRERMLASVGAVPYLDKLSLTADSVIDLSLAFLDSDTSSGPVREVTNEVNLASAIITGRNRISDAEAETMVFDGDVETKWLDHNEWKGAPSVEDPSWLQVQFAEPQAVSSLFITSANDAPARDPENFQVLASNDGENWLTLAEFIGETFDERYERKEFRFVNGLEFTHYRLNITKNKGDDTLMQIAEVEFVGPIYTSADHTDPVGSANITARNRIGDAEAETMAFDNKIETKWLDHNDWKGAPSVEDPSWVQIDLPEPKAVDTLVLTSADDAEGRDPENFNLQGSNDGENWFTLSEWIGESFDERHQRRQFSVANSLAFSSYKLNITKNKGDDTLMQIAEIGLVGPKLPDLNHALMDGKVVTFRNAISDTEAGDMALDGDAQTKWLDHNEWKGAPSVEDPSWIEVQFPAPVAVNKLGMISANDADARDPENFNIQASNDGENWVTLASWIGEGFDERFERRVFPFSNDLGFSHYRVEITKNKGDDTLMQVAEIELIGPQYQSVDHSSTPGAEVSVRNAIGEAEAGAMAFDDNIETKWLDHNEWKGAPSEEDPSWIQVDLPQAKIVSSIAITSANDADGRDPENFNIEGSNDGGVTWTRLGSWIGESWDNRYERKLFEMGNGFAFNTYRINITKNKGDDTLMQIAEIELIGPDL</sequence>
<name>A0A917YRE5_9ALTE</name>
<accession>A0A917YRE5</accession>
<dbReference type="InterPro" id="IPR008979">
    <property type="entry name" value="Galactose-bd-like_sf"/>
</dbReference>
<feature type="chain" id="PRO_5037057997" description="F5/8 type C domain-containing protein" evidence="1">
    <location>
        <begin position="27"/>
        <end position="962"/>
    </location>
</feature>
<feature type="domain" description="F5/8 type C" evidence="2">
    <location>
        <begin position="657"/>
        <end position="755"/>
    </location>
</feature>
<feature type="signal peptide" evidence="1">
    <location>
        <begin position="1"/>
        <end position="26"/>
    </location>
</feature>
<comment type="caution">
    <text evidence="3">The sequence shown here is derived from an EMBL/GenBank/DDBJ whole genome shotgun (WGS) entry which is preliminary data.</text>
</comment>
<feature type="domain" description="F5/8 type C" evidence="2">
    <location>
        <begin position="548"/>
        <end position="612"/>
    </location>
</feature>
<organism evidence="3 4">
    <name type="scientific">Bowmanella pacifica</name>
    <dbReference type="NCBI Taxonomy" id="502051"/>
    <lineage>
        <taxon>Bacteria</taxon>
        <taxon>Pseudomonadati</taxon>
        <taxon>Pseudomonadota</taxon>
        <taxon>Gammaproteobacteria</taxon>
        <taxon>Alteromonadales</taxon>
        <taxon>Alteromonadaceae</taxon>
        <taxon>Bowmanella</taxon>
    </lineage>
</organism>
<dbReference type="PROSITE" id="PS51257">
    <property type="entry name" value="PROKAR_LIPOPROTEIN"/>
    <property type="match status" value="1"/>
</dbReference>
<evidence type="ECO:0000313" key="3">
    <source>
        <dbReference type="EMBL" id="GGO64814.1"/>
    </source>
</evidence>
<protein>
    <recommendedName>
        <fullName evidence="2">F5/8 type C domain-containing protein</fullName>
    </recommendedName>
</protein>
<dbReference type="AlphaFoldDB" id="A0A917YRE5"/>
<evidence type="ECO:0000259" key="2">
    <source>
        <dbReference type="PROSITE" id="PS50022"/>
    </source>
</evidence>
<dbReference type="SUPFAM" id="SSF49785">
    <property type="entry name" value="Galactose-binding domain-like"/>
    <property type="match status" value="4"/>
</dbReference>
<feature type="domain" description="F5/8 type C" evidence="2">
    <location>
        <begin position="353"/>
        <end position="502"/>
    </location>
</feature>
<reference evidence="3" key="2">
    <citation type="submission" date="2020-09" db="EMBL/GenBank/DDBJ databases">
        <authorList>
            <person name="Sun Q."/>
            <person name="Zhou Y."/>
        </authorList>
    </citation>
    <scope>NUCLEOTIDE SEQUENCE</scope>
    <source>
        <strain evidence="3">CGMCC 1.7086</strain>
    </source>
</reference>
<dbReference type="Pfam" id="PF00754">
    <property type="entry name" value="F5_F8_type_C"/>
    <property type="match status" value="4"/>
</dbReference>
<dbReference type="RefSeq" id="WP_188689854.1">
    <property type="nucleotide sequence ID" value="NZ_BMLS01000001.1"/>
</dbReference>
<gene>
    <name evidence="3" type="ORF">GCM10010982_05140</name>
</gene>
<keyword evidence="1" id="KW-0732">Signal</keyword>
<evidence type="ECO:0000313" key="4">
    <source>
        <dbReference type="Proteomes" id="UP000606935"/>
    </source>
</evidence>